<gene>
    <name evidence="3" type="ORF">UFOPK3564_04192</name>
</gene>
<evidence type="ECO:0000313" key="3">
    <source>
        <dbReference type="EMBL" id="CAB4963059.1"/>
    </source>
</evidence>
<evidence type="ECO:0000259" key="2">
    <source>
        <dbReference type="Pfam" id="PF03389"/>
    </source>
</evidence>
<dbReference type="Pfam" id="PF03389">
    <property type="entry name" value="MobA_MobL"/>
    <property type="match status" value="1"/>
</dbReference>
<evidence type="ECO:0000256" key="1">
    <source>
        <dbReference type="ARBA" id="ARBA00022971"/>
    </source>
</evidence>
<accession>A0A6J7LA96</accession>
<dbReference type="Gene3D" id="3.30.930.30">
    <property type="match status" value="1"/>
</dbReference>
<protein>
    <submittedName>
        <fullName evidence="3">Unannotated protein</fullName>
    </submittedName>
</protein>
<sequence length="219" mass="24159">MTDTITMLCRRETAVQALRPRPPFNARPVCAAGRESRSAEGPFATHYTATASWLYINRISGSDRFGKVPDGYVERGDLLAAGRCHPLKIPPQLRSGDALWREADAAASLEGPRGIAATHIVADLPPVDDPARWAWLVETFAFRHLVDKGMIVDWAVHARRDAEGGWIGTPHVHLLATARFWRPGGRHGARHWQWFANAGQTRAVEDAWLQFVGARATAG</sequence>
<proteinExistence type="predicted"/>
<reference evidence="3" key="1">
    <citation type="submission" date="2020-05" db="EMBL/GenBank/DDBJ databases">
        <authorList>
            <person name="Chiriac C."/>
            <person name="Salcher M."/>
            <person name="Ghai R."/>
            <person name="Kavagutti S V."/>
        </authorList>
    </citation>
    <scope>NUCLEOTIDE SEQUENCE</scope>
</reference>
<name>A0A6J7LA96_9ZZZZ</name>
<dbReference type="EMBL" id="CAFBMK010000527">
    <property type="protein sequence ID" value="CAB4963059.1"/>
    <property type="molecule type" value="Genomic_DNA"/>
</dbReference>
<dbReference type="InterPro" id="IPR005053">
    <property type="entry name" value="MobA_MobL"/>
</dbReference>
<feature type="domain" description="MobA/MobL protein" evidence="2">
    <location>
        <begin position="63"/>
        <end position="191"/>
    </location>
</feature>
<dbReference type="AlphaFoldDB" id="A0A6J7LA96"/>
<keyword evidence="1" id="KW-0184">Conjugation</keyword>
<organism evidence="3">
    <name type="scientific">freshwater metagenome</name>
    <dbReference type="NCBI Taxonomy" id="449393"/>
    <lineage>
        <taxon>unclassified sequences</taxon>
        <taxon>metagenomes</taxon>
        <taxon>ecological metagenomes</taxon>
    </lineage>
</organism>